<feature type="domain" description="DUF7305" evidence="2">
    <location>
        <begin position="217"/>
        <end position="360"/>
    </location>
</feature>
<comment type="caution">
    <text evidence="3">The sequence shown here is derived from an EMBL/GenBank/DDBJ whole genome shotgun (WGS) entry which is preliminary data.</text>
</comment>
<name>A0A832MPD9_9THEM</name>
<reference evidence="3" key="1">
    <citation type="journal article" date="2020" name="mSystems">
        <title>Genome- and Community-Level Interaction Insights into Carbon Utilization and Element Cycling Functions of Hydrothermarchaeota in Hydrothermal Sediment.</title>
        <authorList>
            <person name="Zhou Z."/>
            <person name="Liu Y."/>
            <person name="Xu W."/>
            <person name="Pan J."/>
            <person name="Luo Z.H."/>
            <person name="Li M."/>
        </authorList>
    </citation>
    <scope>NUCLEOTIDE SEQUENCE [LARGE SCALE GENOMIC DNA]</scope>
    <source>
        <strain evidence="3">SpSt-86</strain>
    </source>
</reference>
<dbReference type="InterPro" id="IPR055729">
    <property type="entry name" value="DUF7305"/>
</dbReference>
<dbReference type="EMBL" id="DTKQ01000033">
    <property type="protein sequence ID" value="HGZ79210.1"/>
    <property type="molecule type" value="Genomic_DNA"/>
</dbReference>
<evidence type="ECO:0000313" key="3">
    <source>
        <dbReference type="EMBL" id="HGZ79210.1"/>
    </source>
</evidence>
<dbReference type="AlphaFoldDB" id="A0A832MPD9"/>
<accession>A0A832MPD9</accession>
<proteinExistence type="predicted"/>
<evidence type="ECO:0000256" key="1">
    <source>
        <dbReference type="SAM" id="MobiDB-lite"/>
    </source>
</evidence>
<sequence length="400" mass="43222">MPEFRGTIECSLIPISNGYEVKCKAILDKVEDSYSLALILRGGLTFRYAIDTVTMEVNNNKLKIVGDVLVRNGSLDTGNNSTVTGNVYLMNGSLDITNNSTVTGSVYLANGNLTMKNNSVVEEDVLAVGNVTGTGTIRRNAVVTGTIESGVTVLGDKTENASSAYVLDEISRRVNISPPTSPPLPATPTFFPNPAVKLTGTVISETDRTYYTTTVEGGLSVSNVTLTLRIPSTGLLSIAVTNLDLGNHTTINIEGEGIAMIYVRDKLDANQLTINMGEKTRLLIYSNGSENVNDRQEDFCFKNGLSVSSGGFYIYAPEKSVKIGNSPNDDRNDNPNNSPNQKKVDVYGAIVAKEIEVQNNLYLALPDNPPGTQIPWFPIRFDSSATGPYGSYVEYRSWGQ</sequence>
<organism evidence="3">
    <name type="scientific">Pseudothermotoga hypogea</name>
    <dbReference type="NCBI Taxonomy" id="57487"/>
    <lineage>
        <taxon>Bacteria</taxon>
        <taxon>Thermotogati</taxon>
        <taxon>Thermotogota</taxon>
        <taxon>Thermotogae</taxon>
        <taxon>Thermotogales</taxon>
        <taxon>Thermotogaceae</taxon>
        <taxon>Pseudothermotoga</taxon>
    </lineage>
</organism>
<gene>
    <name evidence="3" type="ORF">ENW55_04420</name>
</gene>
<dbReference type="Pfam" id="PF23981">
    <property type="entry name" value="DUF7305"/>
    <property type="match status" value="1"/>
</dbReference>
<evidence type="ECO:0000259" key="2">
    <source>
        <dbReference type="Pfam" id="PF23981"/>
    </source>
</evidence>
<protein>
    <recommendedName>
        <fullName evidence="2">DUF7305 domain-containing protein</fullName>
    </recommendedName>
</protein>
<feature type="region of interest" description="Disordered" evidence="1">
    <location>
        <begin position="323"/>
        <end position="343"/>
    </location>
</feature>